<proteinExistence type="predicted"/>
<feature type="active site" description="Tele-phosphohistidine intermediate" evidence="1">
    <location>
        <position position="9"/>
    </location>
</feature>
<comment type="caution">
    <text evidence="4">The sequence shown here is derived from an EMBL/GenBank/DDBJ whole genome shotgun (WGS) entry which is preliminary data.</text>
</comment>
<dbReference type="EMBL" id="AGCJ01000009">
    <property type="protein sequence ID" value="EHM43373.1"/>
    <property type="molecule type" value="Genomic_DNA"/>
</dbReference>
<evidence type="ECO:0000256" key="1">
    <source>
        <dbReference type="PIRSR" id="PIRSR613078-1"/>
    </source>
</evidence>
<dbReference type="Gene3D" id="3.40.50.1240">
    <property type="entry name" value="Phosphoglycerate mutase-like"/>
    <property type="match status" value="1"/>
</dbReference>
<dbReference type="STRING" id="861450.HMPREF0080_00248"/>
<dbReference type="eggNOG" id="COG0406">
    <property type="taxonomic scope" value="Bacteria"/>
</dbReference>
<dbReference type="CDD" id="cd07067">
    <property type="entry name" value="HP_PGM_like"/>
    <property type="match status" value="1"/>
</dbReference>
<dbReference type="SUPFAM" id="SSF53254">
    <property type="entry name" value="Phosphoglycerate mutase-like"/>
    <property type="match status" value="1"/>
</dbReference>
<reference evidence="4 5" key="1">
    <citation type="submission" date="2011-08" db="EMBL/GenBank/DDBJ databases">
        <authorList>
            <person name="Weinstock G."/>
            <person name="Sodergren E."/>
            <person name="Clifton S."/>
            <person name="Fulton L."/>
            <person name="Fulton B."/>
            <person name="Courtney L."/>
            <person name="Fronick C."/>
            <person name="Harrison M."/>
            <person name="Strong C."/>
            <person name="Farmer C."/>
            <person name="Delahaunty K."/>
            <person name="Markovic C."/>
            <person name="Hall O."/>
            <person name="Minx P."/>
            <person name="Tomlinson C."/>
            <person name="Mitreva M."/>
            <person name="Hou S."/>
            <person name="Chen J."/>
            <person name="Wollam A."/>
            <person name="Pepin K.H."/>
            <person name="Johnson M."/>
            <person name="Bhonagiri V."/>
            <person name="Zhang X."/>
            <person name="Suruliraj S."/>
            <person name="Warren W."/>
            <person name="Chinwalla A."/>
            <person name="Mardis E.R."/>
            <person name="Wilson R.K."/>
        </authorList>
    </citation>
    <scope>NUCLEOTIDE SEQUENCE [LARGE SCALE GENOMIC DNA]</scope>
    <source>
        <strain evidence="4 5">F0357</strain>
    </source>
</reference>
<keyword evidence="5" id="KW-1185">Reference proteome</keyword>
<dbReference type="InterPro" id="IPR029033">
    <property type="entry name" value="His_PPase_superfam"/>
</dbReference>
<dbReference type="InterPro" id="IPR050275">
    <property type="entry name" value="PGM_Phosphatase"/>
</dbReference>
<dbReference type="PANTHER" id="PTHR48100">
    <property type="entry name" value="BROAD-SPECIFICITY PHOSPHATASE YOR283W-RELATED"/>
    <property type="match status" value="1"/>
</dbReference>
<dbReference type="GO" id="GO:0016791">
    <property type="term" value="F:phosphatase activity"/>
    <property type="evidence" value="ECO:0007669"/>
    <property type="project" value="TreeGrafter"/>
</dbReference>
<protein>
    <submittedName>
        <fullName evidence="4">Phosphoglycerate mutase family protein</fullName>
    </submittedName>
</protein>
<feature type="binding site" evidence="2">
    <location>
        <begin position="8"/>
        <end position="15"/>
    </location>
    <ligand>
        <name>substrate</name>
    </ligand>
</feature>
<evidence type="ECO:0000313" key="5">
    <source>
        <dbReference type="Proteomes" id="UP000005481"/>
    </source>
</evidence>
<evidence type="ECO:0000313" key="4">
    <source>
        <dbReference type="EMBL" id="EHM43373.1"/>
    </source>
</evidence>
<dbReference type="Proteomes" id="UP000005481">
    <property type="component" value="Unassembled WGS sequence"/>
</dbReference>
<dbReference type="HOGENOM" id="CLU_033323_8_4_9"/>
<dbReference type="RefSeq" id="WP_006789233.1">
    <property type="nucleotide sequence ID" value="NZ_JH417567.1"/>
</dbReference>
<feature type="binding site" evidence="2">
    <location>
        <position position="58"/>
    </location>
    <ligand>
        <name>substrate</name>
    </ligand>
</feature>
<dbReference type="InterPro" id="IPR001345">
    <property type="entry name" value="PG/BPGM_mutase_AS"/>
</dbReference>
<evidence type="ECO:0000256" key="2">
    <source>
        <dbReference type="PIRSR" id="PIRSR613078-2"/>
    </source>
</evidence>
<dbReference type="OrthoDB" id="9781415at2"/>
<dbReference type="SMART" id="SM00855">
    <property type="entry name" value="PGAM"/>
    <property type="match status" value="1"/>
</dbReference>
<dbReference type="Pfam" id="PF00300">
    <property type="entry name" value="His_Phos_1"/>
    <property type="match status" value="1"/>
</dbReference>
<sequence>MVRIILVRHGETQWNIEGRYQGREDTHLSERGLKQGQLLARGLKDVHIDAFISSPLERAFMTASFCAELHGEKVQKDPRLTEIDHGDWEGRLAGEIEAAYPREFAAWHTAPHTVQMPGAGGESLADVCARARAAFDDYATRWAGKTVLAAAHDAVNKALICDLLGMSQKCFWQIKQDNACINVLEEKNGLWRLVLLNSTNHLGYLFSGIEQKGL</sequence>
<accession>G9YF38</accession>
<organism evidence="4 5">
    <name type="scientific">Anaeroglobus geminatus F0357</name>
    <dbReference type="NCBI Taxonomy" id="861450"/>
    <lineage>
        <taxon>Bacteria</taxon>
        <taxon>Bacillati</taxon>
        <taxon>Bacillota</taxon>
        <taxon>Negativicutes</taxon>
        <taxon>Veillonellales</taxon>
        <taxon>Veillonellaceae</taxon>
        <taxon>Anaeroglobus</taxon>
    </lineage>
</organism>
<dbReference type="PROSITE" id="PS00175">
    <property type="entry name" value="PG_MUTASE"/>
    <property type="match status" value="1"/>
</dbReference>
<evidence type="ECO:0000256" key="3">
    <source>
        <dbReference type="PIRSR" id="PIRSR613078-3"/>
    </source>
</evidence>
<feature type="site" description="Transition state stabilizer" evidence="3">
    <location>
        <position position="152"/>
    </location>
</feature>
<dbReference type="InterPro" id="IPR013078">
    <property type="entry name" value="His_Pase_superF_clade-1"/>
</dbReference>
<name>G9YF38_9FIRM</name>
<gene>
    <name evidence="4" type="ORF">HMPREF0080_00248</name>
</gene>
<dbReference type="PATRIC" id="fig|861450.3.peg.235"/>
<feature type="active site" description="Proton donor/acceptor" evidence="1">
    <location>
        <position position="82"/>
    </location>
</feature>
<dbReference type="AlphaFoldDB" id="G9YF38"/>